<dbReference type="Pfam" id="PF23878">
    <property type="entry name" value="TPR_ELP1"/>
    <property type="match status" value="1"/>
</dbReference>
<evidence type="ECO:0000256" key="6">
    <source>
        <dbReference type="SAM" id="Phobius"/>
    </source>
</evidence>
<dbReference type="GO" id="GO:0000049">
    <property type="term" value="F:tRNA binding"/>
    <property type="evidence" value="ECO:0007669"/>
    <property type="project" value="TreeGrafter"/>
</dbReference>
<dbReference type="InterPro" id="IPR056164">
    <property type="entry name" value="Beta-prop_ELP1_1st"/>
</dbReference>
<dbReference type="Pfam" id="PF23936">
    <property type="entry name" value="HB_ELP1"/>
    <property type="match status" value="1"/>
</dbReference>
<dbReference type="GO" id="GO:0033588">
    <property type="term" value="C:elongator holoenzyme complex"/>
    <property type="evidence" value="ECO:0007669"/>
    <property type="project" value="InterPro"/>
</dbReference>
<sequence>MRNLIVTQRASRALNILENQISNLNDLKVLYTFNSNNDDLYIFLKNKLYKIPSNHIEDISSFTFDEDLEFVSLEYCSISQVLYGACKSGNIIKINIESGFKYESIIHLNVNLQCMKLSPDHEIFILITINNIMITMVSTMISFQIISKVDLHAQYFGHKQFVTVGWGKKETQFHGSEGKNAAVVKITEINENNLDDGMCRITWREDGSLFAVGFLHHENKIRQFKVFNREGILQYTSEFVNGLEESLSWKPSGSLIASTQISQNKHIVAFFEKNGLKHREFLLPFKPKEIKVNDLFWSPDSEILTIWYQIQKDSSSVLQLWMENNYHWYLKQSINFPMNNSLICVTWSVTSCSKKLIFLTCKELITCDYNWSVDHSRGTTIHDKSVIGVIDGNKSLMTGLRIGIVPPPMAHKTLETNEFINALVFAPDIKSKTTWIDSNTFFCVSANKKLIFYKHLMDSLLLEYEHIGTYDIKWNVSLECENSFYNMHHFLWLDETSVLCSLSINDQSFLCVLILDAIKDPIQGQVILRQIYIMDGLIQHIVPSPDSKEAYIIVENSIIKYTKETELIPINIQLQEYTYKVEIVKTETKHAILSLYHRNCFAINGEQIANNITSFFVHSEFLLLTTTQNTLICVNLNENDFEELIKQDLTIKPWENHLNEKSFSNLNIRRLERGSQLIAAIPKDSKTILQMPRGNLECIQPRALSLYIIGFYLDNYDFLSAFNLMRKQRINLSLIYDHNPQKFIENAKQFVEQISKANWLSLFLSELTNEDVTTTIYANYYRKYRLKSNCEINKVELICNLIRNIMEERNNNNQLIQPILISLVKDKKKQGMEAALLKIKEIQKLEEKVIKNEKHISSDEALKYLLYIVDVNVLFDIALGMYDFDLTMYIASKSQKDPKEYIPFLNNLKKLDENYMKYSIDLHLKRYESALEHIAKESNRFNECLNLIRNYNLYIKALKLFDKKSEEYKEIAKIYGEFFLKKQQYQEAGIMFHRSGNLKEALNAYKLCGNWQDVIILSTQIKLSDMEKHVLYKDLTENLKNNKKYEEAAHILMNYLKDTEEAVDSLCNGKKWKDAIKYVYDTKNVDLIESRIKSNVYEYADHAMFQIEKNKQDFQRHKSRLIIVRNNISQKNLKSYNEIICDNESLCAKGISDILSDTSSIACSTLSQRSKLSTLSGKSYRSSKNRRKQERKLLSLKEGSIFEDLALIQTLYQIISNIYKEQNDIYALIQILVYFGDDEYAEKIQHCMEELLLIIEKSKSEIWNKSAPSSLIEMENAEFMMSTDSQGLNVCQKLIESYVIRPPESNSSPWKLNIF</sequence>
<gene>
    <name evidence="12" type="primary">551809</name>
    <name evidence="14" type="synonym">LOC551809</name>
</gene>
<evidence type="ECO:0000256" key="3">
    <source>
        <dbReference type="ARBA" id="ARBA00022490"/>
    </source>
</evidence>
<reference evidence="14" key="2">
    <citation type="submission" date="2025-04" db="UniProtKB">
        <authorList>
            <consortium name="RefSeq"/>
        </authorList>
    </citation>
    <scope>IDENTIFICATION</scope>
    <source>
        <strain evidence="14">DH4</strain>
        <tissue evidence="14">Whole body</tissue>
    </source>
</reference>
<dbReference type="Proteomes" id="UP000005203">
    <property type="component" value="Linkage group LG8"/>
</dbReference>
<evidence type="ECO:0000259" key="7">
    <source>
        <dbReference type="Pfam" id="PF04762"/>
    </source>
</evidence>
<comment type="similarity">
    <text evidence="2 5">Belongs to the ELP1/IKA1 family.</text>
</comment>
<comment type="function">
    <text evidence="5">Component of the elongator complex which is required for multiple tRNA modifications, including mcm5U (5-methoxycarbonylmethyl uridine), mcm5s2U (5-methoxycarbonylmethyl-2-thiouridine), and ncm5U (5-carbamoylmethyl uridine). The elongator complex catalyzes formation of carboxymethyluridine in the wobble base at position 34 in tRNAs.</text>
</comment>
<dbReference type="EnsemblMetazoa" id="XM_006558883">
    <property type="protein sequence ID" value="XP_006558946"/>
    <property type="gene ID" value="LOC551809"/>
</dbReference>
<evidence type="ECO:0000313" key="12">
    <source>
        <dbReference type="EnsemblMetazoa" id="XP_006558946"/>
    </source>
</evidence>
<comment type="pathway">
    <text evidence="1">tRNA modification; 5-methoxycarbonylmethyl-2-thiouridine-tRNA biosynthesis.</text>
</comment>
<keyword evidence="13" id="KW-1185">Reference proteome</keyword>
<protein>
    <recommendedName>
        <fullName evidence="5">Elongator complex protein 1</fullName>
    </recommendedName>
</protein>
<dbReference type="OrthoDB" id="40048at2759"/>
<keyword evidence="4" id="KW-0819">tRNA processing</keyword>
<feature type="domain" description="ELP1 TPR" evidence="9">
    <location>
        <begin position="915"/>
        <end position="1075"/>
    </location>
</feature>
<feature type="domain" description="ELP1 N-terminal second beta-propeller" evidence="8">
    <location>
        <begin position="389"/>
        <end position="678"/>
    </location>
</feature>
<accession>A0A7M7LM38</accession>
<evidence type="ECO:0000256" key="4">
    <source>
        <dbReference type="ARBA" id="ARBA00022694"/>
    </source>
</evidence>
<keyword evidence="6" id="KW-1133">Transmembrane helix</keyword>
<dbReference type="Pfam" id="PF23925">
    <property type="entry name" value="A-sol_ELP1"/>
    <property type="match status" value="1"/>
</dbReference>
<dbReference type="SUPFAM" id="SSF69322">
    <property type="entry name" value="Tricorn protease domain 2"/>
    <property type="match status" value="1"/>
</dbReference>
<dbReference type="GO" id="GO:0002926">
    <property type="term" value="P:tRNA wobble base 5-methoxycarbonylmethyl-2-thiouridinylation"/>
    <property type="evidence" value="ECO:0007669"/>
    <property type="project" value="TreeGrafter"/>
</dbReference>
<organism evidence="12">
    <name type="scientific">Apis mellifera</name>
    <name type="common">Honeybee</name>
    <dbReference type="NCBI Taxonomy" id="7460"/>
    <lineage>
        <taxon>Eukaryota</taxon>
        <taxon>Metazoa</taxon>
        <taxon>Ecdysozoa</taxon>
        <taxon>Arthropoda</taxon>
        <taxon>Hexapoda</taxon>
        <taxon>Insecta</taxon>
        <taxon>Pterygota</taxon>
        <taxon>Neoptera</taxon>
        <taxon>Endopterygota</taxon>
        <taxon>Hymenoptera</taxon>
        <taxon>Apocrita</taxon>
        <taxon>Aculeata</taxon>
        <taxon>Apoidea</taxon>
        <taxon>Anthophila</taxon>
        <taxon>Apidae</taxon>
        <taxon>Apis</taxon>
    </lineage>
</organism>
<proteinExistence type="inferred from homology"/>
<name>A0A7M7LM38_APIME</name>
<dbReference type="InterPro" id="IPR006849">
    <property type="entry name" value="Elp1"/>
</dbReference>
<reference evidence="12" key="1">
    <citation type="submission" date="2021-01" db="UniProtKB">
        <authorList>
            <consortium name="EnsemblMetazoa"/>
        </authorList>
    </citation>
    <scope>IDENTIFICATION</scope>
    <source>
        <strain evidence="12">DH4</strain>
    </source>
</reference>
<dbReference type="PANTHER" id="PTHR12747:SF0">
    <property type="entry name" value="ELONGATOR COMPLEX PROTEIN 1"/>
    <property type="match status" value="1"/>
</dbReference>
<feature type="domain" description="ELP1 first N-terminal beta-propeller" evidence="7">
    <location>
        <begin position="1"/>
        <end position="348"/>
    </location>
</feature>
<dbReference type="UniPathway" id="UPA00988"/>
<keyword evidence="3 5" id="KW-0963">Cytoplasm</keyword>
<dbReference type="RefSeq" id="XP_006558946.1">
    <property type="nucleotide sequence ID" value="XM_006558883.3"/>
</dbReference>
<dbReference type="PIRSF" id="PIRSF017233">
    <property type="entry name" value="IKAP"/>
    <property type="match status" value="1"/>
</dbReference>
<evidence type="ECO:0000259" key="11">
    <source>
        <dbReference type="Pfam" id="PF23936"/>
    </source>
</evidence>
<keyword evidence="5" id="KW-0539">Nucleus</keyword>
<evidence type="ECO:0000259" key="10">
    <source>
        <dbReference type="Pfam" id="PF23925"/>
    </source>
</evidence>
<feature type="transmembrane region" description="Helical" evidence="6">
    <location>
        <begin position="123"/>
        <end position="146"/>
    </location>
</feature>
<dbReference type="GO" id="GO:0005829">
    <property type="term" value="C:cytosol"/>
    <property type="evidence" value="ECO:0007669"/>
    <property type="project" value="TreeGrafter"/>
</dbReference>
<evidence type="ECO:0000256" key="1">
    <source>
        <dbReference type="ARBA" id="ARBA00005043"/>
    </source>
</evidence>
<dbReference type="OMA" id="WRESLYC"/>
<evidence type="ECO:0000259" key="8">
    <source>
        <dbReference type="Pfam" id="PF23797"/>
    </source>
</evidence>
<dbReference type="InterPro" id="IPR056166">
    <property type="entry name" value="TPR_ELP1"/>
</dbReference>
<dbReference type="KEGG" id="ame:551809"/>
<feature type="domain" description="ELP1 three-helical bundle" evidence="11">
    <location>
        <begin position="1086"/>
        <end position="1262"/>
    </location>
</feature>
<evidence type="ECO:0000313" key="13">
    <source>
        <dbReference type="Proteomes" id="UP000005203"/>
    </source>
</evidence>
<dbReference type="InterPro" id="IPR056165">
    <property type="entry name" value="Beta-prop_ELP1_2nd"/>
</dbReference>
<dbReference type="GO" id="GO:0005634">
    <property type="term" value="C:nucleus"/>
    <property type="evidence" value="ECO:0007669"/>
    <property type="project" value="UniProtKB-SubCell"/>
</dbReference>
<feature type="domain" description="ELP1 alpha-solenoid" evidence="10">
    <location>
        <begin position="702"/>
        <end position="908"/>
    </location>
</feature>
<evidence type="ECO:0000313" key="14">
    <source>
        <dbReference type="RefSeq" id="XP_006558946.1"/>
    </source>
</evidence>
<evidence type="ECO:0000259" key="9">
    <source>
        <dbReference type="Pfam" id="PF23878"/>
    </source>
</evidence>
<accession>A0A8B6YVR1</accession>
<comment type="subcellular location">
    <subcellularLocation>
        <location evidence="5">Cytoplasm</location>
    </subcellularLocation>
    <subcellularLocation>
        <location evidence="5">Nucleus</location>
    </subcellularLocation>
</comment>
<keyword evidence="6" id="KW-0812">Transmembrane</keyword>
<keyword evidence="6" id="KW-0472">Membrane</keyword>
<evidence type="ECO:0000256" key="2">
    <source>
        <dbReference type="ARBA" id="ARBA00006086"/>
    </source>
</evidence>
<evidence type="ECO:0000256" key="5">
    <source>
        <dbReference type="PIRNR" id="PIRNR017233"/>
    </source>
</evidence>
<dbReference type="InterPro" id="IPR056169">
    <property type="entry name" value="HB_ELP1"/>
</dbReference>
<dbReference type="PANTHER" id="PTHR12747">
    <property type="entry name" value="ELONGATOR COMPLEX PROTEIN 1"/>
    <property type="match status" value="1"/>
</dbReference>
<dbReference type="Pfam" id="PF04762">
    <property type="entry name" value="Beta-prop_ELP1_1st"/>
    <property type="match status" value="1"/>
</dbReference>
<dbReference type="Pfam" id="PF23797">
    <property type="entry name" value="Beta-prop_ELP1_2nd"/>
    <property type="match status" value="1"/>
</dbReference>
<dbReference type="InterPro" id="IPR056167">
    <property type="entry name" value="A-sol_ELP1"/>
</dbReference>